<sequence>MPRPAIRSHRAIHWILDWDGTLTNHDTLGALVNIAKDAKHVVGIQAKWQDLGRAYRQDHDAATTARDLPATLLDERQLLRRLGEVEQKSVDRVVASGIFEGLRSGELQHGAVRAIASQDVQLRRGCLDFLSSIYSRIDAQDTDLDAVDVLSVNWSQQFIAMCLNASNSALTPNPQFDLRDTVNNHAKSGRPRLVSSDDKLYYLQRLRRTNPYTMKPIPIVYIGDGWMDLECLLAADLGICIRDTPMTSSQQQLEGSLSRLNIHCPHVNDWDECDEWAIAWAQDFSEVNTWMGTMDTHTSPTGLQ</sequence>
<dbReference type="SUPFAM" id="SSF56784">
    <property type="entry name" value="HAD-like"/>
    <property type="match status" value="1"/>
</dbReference>
<dbReference type="InterPro" id="IPR036412">
    <property type="entry name" value="HAD-like_sf"/>
</dbReference>
<dbReference type="EMBL" id="MU004486">
    <property type="protein sequence ID" value="KAF2649602.1"/>
    <property type="molecule type" value="Genomic_DNA"/>
</dbReference>
<dbReference type="PANTHER" id="PTHR28181:SF1">
    <property type="entry name" value="COLD TOLERANCE PROTEIN 1"/>
    <property type="match status" value="1"/>
</dbReference>
<dbReference type="Proteomes" id="UP000799324">
    <property type="component" value="Unassembled WGS sequence"/>
</dbReference>
<protein>
    <recommendedName>
        <fullName evidence="3">HAD-like protein</fullName>
    </recommendedName>
</protein>
<gene>
    <name evidence="1" type="ORF">K491DRAFT_610457</name>
</gene>
<dbReference type="PANTHER" id="PTHR28181">
    <property type="entry name" value="UPF0655 PROTEIN YCR015C"/>
    <property type="match status" value="1"/>
</dbReference>
<accession>A0A6A6SQ09</accession>
<reference evidence="1" key="1">
    <citation type="journal article" date="2020" name="Stud. Mycol.">
        <title>101 Dothideomycetes genomes: a test case for predicting lifestyles and emergence of pathogens.</title>
        <authorList>
            <person name="Haridas S."/>
            <person name="Albert R."/>
            <person name="Binder M."/>
            <person name="Bloem J."/>
            <person name="Labutti K."/>
            <person name="Salamov A."/>
            <person name="Andreopoulos B."/>
            <person name="Baker S."/>
            <person name="Barry K."/>
            <person name="Bills G."/>
            <person name="Bluhm B."/>
            <person name="Cannon C."/>
            <person name="Castanera R."/>
            <person name="Culley D."/>
            <person name="Daum C."/>
            <person name="Ezra D."/>
            <person name="Gonzalez J."/>
            <person name="Henrissat B."/>
            <person name="Kuo A."/>
            <person name="Liang C."/>
            <person name="Lipzen A."/>
            <person name="Lutzoni F."/>
            <person name="Magnuson J."/>
            <person name="Mondo S."/>
            <person name="Nolan M."/>
            <person name="Ohm R."/>
            <person name="Pangilinan J."/>
            <person name="Park H.-J."/>
            <person name="Ramirez L."/>
            <person name="Alfaro M."/>
            <person name="Sun H."/>
            <person name="Tritt A."/>
            <person name="Yoshinaga Y."/>
            <person name="Zwiers L.-H."/>
            <person name="Turgeon B."/>
            <person name="Goodwin S."/>
            <person name="Spatafora J."/>
            <person name="Crous P."/>
            <person name="Grigoriev I."/>
        </authorList>
    </citation>
    <scope>NUCLEOTIDE SEQUENCE</scope>
    <source>
        <strain evidence="1">CBS 122681</strain>
    </source>
</reference>
<dbReference type="OrthoDB" id="10255128at2759"/>
<proteinExistence type="predicted"/>
<dbReference type="InterPro" id="IPR023214">
    <property type="entry name" value="HAD_sf"/>
</dbReference>
<dbReference type="Gene3D" id="3.40.50.1000">
    <property type="entry name" value="HAD superfamily/HAD-like"/>
    <property type="match status" value="1"/>
</dbReference>
<dbReference type="AlphaFoldDB" id="A0A6A6SQ09"/>
<evidence type="ECO:0008006" key="3">
    <source>
        <dbReference type="Google" id="ProtNLM"/>
    </source>
</evidence>
<name>A0A6A6SQ09_9PLEO</name>
<evidence type="ECO:0000313" key="1">
    <source>
        <dbReference type="EMBL" id="KAF2649602.1"/>
    </source>
</evidence>
<dbReference type="InterPro" id="IPR050849">
    <property type="entry name" value="HAD-like_hydrolase_phosphatase"/>
</dbReference>
<evidence type="ECO:0000313" key="2">
    <source>
        <dbReference type="Proteomes" id="UP000799324"/>
    </source>
</evidence>
<keyword evidence="2" id="KW-1185">Reference proteome</keyword>
<organism evidence="1 2">
    <name type="scientific">Lophiostoma macrostomum CBS 122681</name>
    <dbReference type="NCBI Taxonomy" id="1314788"/>
    <lineage>
        <taxon>Eukaryota</taxon>
        <taxon>Fungi</taxon>
        <taxon>Dikarya</taxon>
        <taxon>Ascomycota</taxon>
        <taxon>Pezizomycotina</taxon>
        <taxon>Dothideomycetes</taxon>
        <taxon>Pleosporomycetidae</taxon>
        <taxon>Pleosporales</taxon>
        <taxon>Lophiostomataceae</taxon>
        <taxon>Lophiostoma</taxon>
    </lineage>
</organism>